<feature type="compositionally biased region" description="Basic and acidic residues" evidence="1">
    <location>
        <begin position="371"/>
        <end position="397"/>
    </location>
</feature>
<reference evidence="2 3" key="2">
    <citation type="submission" date="2019-01" db="EMBL/GenBank/DDBJ databases">
        <title>The decoding of complex shrimp genome reveals the adaptation for benthos swimmer, frequently molting mechanism and breeding impact on genome.</title>
        <authorList>
            <person name="Sun Y."/>
            <person name="Gao Y."/>
            <person name="Yu Y."/>
        </authorList>
    </citation>
    <scope>NUCLEOTIDE SEQUENCE [LARGE SCALE GENOMIC DNA]</scope>
    <source>
        <tissue evidence="2">Muscle</tissue>
    </source>
</reference>
<dbReference type="PRINTS" id="PR01217">
    <property type="entry name" value="PRICHEXTENSN"/>
</dbReference>
<organism evidence="2 3">
    <name type="scientific">Penaeus vannamei</name>
    <name type="common">Whiteleg shrimp</name>
    <name type="synonym">Litopenaeus vannamei</name>
    <dbReference type="NCBI Taxonomy" id="6689"/>
    <lineage>
        <taxon>Eukaryota</taxon>
        <taxon>Metazoa</taxon>
        <taxon>Ecdysozoa</taxon>
        <taxon>Arthropoda</taxon>
        <taxon>Crustacea</taxon>
        <taxon>Multicrustacea</taxon>
        <taxon>Malacostraca</taxon>
        <taxon>Eumalacostraca</taxon>
        <taxon>Eucarida</taxon>
        <taxon>Decapoda</taxon>
        <taxon>Dendrobranchiata</taxon>
        <taxon>Penaeoidea</taxon>
        <taxon>Penaeidae</taxon>
        <taxon>Penaeus</taxon>
    </lineage>
</organism>
<feature type="region of interest" description="Disordered" evidence="1">
    <location>
        <begin position="433"/>
        <end position="453"/>
    </location>
</feature>
<gene>
    <name evidence="2" type="ORF">C7M84_000528</name>
</gene>
<accession>A0A3R7QWF6</accession>
<feature type="region of interest" description="Disordered" evidence="1">
    <location>
        <begin position="87"/>
        <end position="112"/>
    </location>
</feature>
<reference evidence="2 3" key="1">
    <citation type="submission" date="2018-04" db="EMBL/GenBank/DDBJ databases">
        <authorList>
            <person name="Zhang X."/>
            <person name="Yuan J."/>
            <person name="Li F."/>
            <person name="Xiang J."/>
        </authorList>
    </citation>
    <scope>NUCLEOTIDE SEQUENCE [LARGE SCALE GENOMIC DNA]</scope>
    <source>
        <tissue evidence="2">Muscle</tissue>
    </source>
</reference>
<comment type="caution">
    <text evidence="2">The sequence shown here is derived from an EMBL/GenBank/DDBJ whole genome shotgun (WGS) entry which is preliminary data.</text>
</comment>
<dbReference type="EMBL" id="QCYY01001078">
    <property type="protein sequence ID" value="ROT80730.1"/>
    <property type="molecule type" value="Genomic_DNA"/>
</dbReference>
<protein>
    <submittedName>
        <fullName evidence="2">Uncharacterized protein</fullName>
    </submittedName>
</protein>
<evidence type="ECO:0000313" key="3">
    <source>
        <dbReference type="Proteomes" id="UP000283509"/>
    </source>
</evidence>
<feature type="region of interest" description="Disordered" evidence="1">
    <location>
        <begin position="483"/>
        <end position="579"/>
    </location>
</feature>
<feature type="compositionally biased region" description="Pro residues" evidence="1">
    <location>
        <begin position="98"/>
        <end position="107"/>
    </location>
</feature>
<keyword evidence="3" id="KW-1185">Reference proteome</keyword>
<dbReference type="Proteomes" id="UP000283509">
    <property type="component" value="Unassembled WGS sequence"/>
</dbReference>
<evidence type="ECO:0000256" key="1">
    <source>
        <dbReference type="SAM" id="MobiDB-lite"/>
    </source>
</evidence>
<sequence length="606" mass="68521">MSGAPHASPTSFLLTCQTSVEHPRIPFPCPFPLLMGLRFLLIFRQFLRLKIAFPSFSFYCHEASEVFFLFSKSLSFPWPKLPSPLPTNSASSTSRKAPPFPSFPPSKLPSDSPPHYLNPSPPYSLLPQIHPFPLFSPYKPRIPYLFPSPYPATYPYPYPPTYPHPPYPPHLLALNPQPFSQNRRRIPFLSICLHYSSFFPSILLSFLTPSSPFSVPPPPSSLSLILLLSSCPFSLPLHLHLIPLLSSFLPLLFFSVPPSSLLPPHPSSLFIPFLPPSLSPLPLLPPPPFPSPLPPPPFPLPIPPSPIPIPPPPLPIPPPSSPPPLPLHPIHPSLSLGESLFHLNARVESCNWKLRGNAVEGWAKRGKREKRRTDRKTERGIEREREGGGGWGREGRRGQATSRLFPKRKQRRLFELFPFPKFPKATSRYSIHTKPKPRAVYSPTSNHTKPKPRAVIHPLFPIPIQAKRAVIPNPPKAQARAVIPHPHASHSRYSPIHTKAKPRRYSPTNVTQSTRNPSHEPLFPNPHETPRRYSQSTRNPSHEPLFPNPHESQATCRYSPIHTKPTTSRYSPIHQRKPSHMPLFPSIRNLKYSIPRLMLSFEMQMR</sequence>
<dbReference type="AlphaFoldDB" id="A0A3R7QWF6"/>
<feature type="region of interest" description="Disordered" evidence="1">
    <location>
        <begin position="362"/>
        <end position="407"/>
    </location>
</feature>
<evidence type="ECO:0000313" key="2">
    <source>
        <dbReference type="EMBL" id="ROT80730.1"/>
    </source>
</evidence>
<proteinExistence type="predicted"/>
<feature type="compositionally biased region" description="Polar residues" evidence="1">
    <location>
        <begin position="506"/>
        <end position="516"/>
    </location>
</feature>
<name>A0A3R7QWF6_PENVA</name>